<proteinExistence type="predicted"/>
<protein>
    <submittedName>
        <fullName evidence="1">Uncharacterized protein</fullName>
    </submittedName>
</protein>
<comment type="caution">
    <text evidence="1">The sequence shown here is derived from an EMBL/GenBank/DDBJ whole genome shotgun (WGS) entry which is preliminary data.</text>
</comment>
<gene>
    <name evidence="1" type="ORF">PoB_003724700</name>
</gene>
<reference evidence="1 2" key="1">
    <citation type="journal article" date="2021" name="Elife">
        <title>Chloroplast acquisition without the gene transfer in kleptoplastic sea slugs, Plakobranchus ocellatus.</title>
        <authorList>
            <person name="Maeda T."/>
            <person name="Takahashi S."/>
            <person name="Yoshida T."/>
            <person name="Shimamura S."/>
            <person name="Takaki Y."/>
            <person name="Nagai Y."/>
            <person name="Toyoda A."/>
            <person name="Suzuki Y."/>
            <person name="Arimoto A."/>
            <person name="Ishii H."/>
            <person name="Satoh N."/>
            <person name="Nishiyama T."/>
            <person name="Hasebe M."/>
            <person name="Maruyama T."/>
            <person name="Minagawa J."/>
            <person name="Obokata J."/>
            <person name="Shigenobu S."/>
        </authorList>
    </citation>
    <scope>NUCLEOTIDE SEQUENCE [LARGE SCALE GENOMIC DNA]</scope>
</reference>
<organism evidence="1 2">
    <name type="scientific">Plakobranchus ocellatus</name>
    <dbReference type="NCBI Taxonomy" id="259542"/>
    <lineage>
        <taxon>Eukaryota</taxon>
        <taxon>Metazoa</taxon>
        <taxon>Spiralia</taxon>
        <taxon>Lophotrochozoa</taxon>
        <taxon>Mollusca</taxon>
        <taxon>Gastropoda</taxon>
        <taxon>Heterobranchia</taxon>
        <taxon>Euthyneura</taxon>
        <taxon>Panpulmonata</taxon>
        <taxon>Sacoglossa</taxon>
        <taxon>Placobranchoidea</taxon>
        <taxon>Plakobranchidae</taxon>
        <taxon>Plakobranchus</taxon>
    </lineage>
</organism>
<dbReference type="Proteomes" id="UP000735302">
    <property type="component" value="Unassembled WGS sequence"/>
</dbReference>
<evidence type="ECO:0000313" key="1">
    <source>
        <dbReference type="EMBL" id="GFO10742.1"/>
    </source>
</evidence>
<accession>A0AAV4AUV8</accession>
<evidence type="ECO:0000313" key="2">
    <source>
        <dbReference type="Proteomes" id="UP000735302"/>
    </source>
</evidence>
<dbReference type="AlphaFoldDB" id="A0AAV4AUV8"/>
<keyword evidence="2" id="KW-1185">Reference proteome</keyword>
<sequence>MSLEDKRLFLSSCLPLAVTFHSRKCGPKAPSIVMFSSVNNYDEYDDEDGVLEENKKRGRDGTATTGVIIGELPETPPVVLRPGDHV</sequence>
<name>A0AAV4AUV8_9GAST</name>
<dbReference type="EMBL" id="BLXT01004211">
    <property type="protein sequence ID" value="GFO10742.1"/>
    <property type="molecule type" value="Genomic_DNA"/>
</dbReference>